<dbReference type="AlphaFoldDB" id="A0A9P7CGB3"/>
<feature type="region of interest" description="Disordered" evidence="1">
    <location>
        <begin position="1"/>
        <end position="29"/>
    </location>
</feature>
<gene>
    <name evidence="2" type="ORF">G6F51_000843</name>
</gene>
<comment type="caution">
    <text evidence="2">The sequence shown here is derived from an EMBL/GenBank/DDBJ whole genome shotgun (WGS) entry which is preliminary data.</text>
</comment>
<reference evidence="2" key="1">
    <citation type="journal article" date="2020" name="Microb. Genom.">
        <title>Genetic diversity of clinical and environmental Mucorales isolates obtained from an investigation of mucormycosis cases among solid organ transplant recipients.</title>
        <authorList>
            <person name="Nguyen M.H."/>
            <person name="Kaul D."/>
            <person name="Muto C."/>
            <person name="Cheng S.J."/>
            <person name="Richter R.A."/>
            <person name="Bruno V.M."/>
            <person name="Liu G."/>
            <person name="Beyhan S."/>
            <person name="Sundermann A.J."/>
            <person name="Mounaud S."/>
            <person name="Pasculle A.W."/>
            <person name="Nierman W.C."/>
            <person name="Driscoll E."/>
            <person name="Cumbie R."/>
            <person name="Clancy C.J."/>
            <person name="Dupont C.L."/>
        </authorList>
    </citation>
    <scope>NUCLEOTIDE SEQUENCE</scope>
    <source>
        <strain evidence="2">GL16</strain>
    </source>
</reference>
<protein>
    <submittedName>
        <fullName evidence="2">Uncharacterized protein</fullName>
    </submittedName>
</protein>
<evidence type="ECO:0000313" key="3">
    <source>
        <dbReference type="Proteomes" id="UP000717996"/>
    </source>
</evidence>
<dbReference type="EMBL" id="JAANIT010000054">
    <property type="protein sequence ID" value="KAG1553044.1"/>
    <property type="molecule type" value="Genomic_DNA"/>
</dbReference>
<name>A0A9P7CGB3_RHIOR</name>
<sequence>MSRSKDSSSFHYYRHERHVNRNGSSEDRYSLKKTSAANMNQWEALIDEVPDIIEEDSPHTVNNTSTKLCLVDPSTFQTMRHEQLS</sequence>
<proteinExistence type="predicted"/>
<organism evidence="2 3">
    <name type="scientific">Rhizopus oryzae</name>
    <name type="common">Mucormycosis agent</name>
    <name type="synonym">Rhizopus arrhizus var. delemar</name>
    <dbReference type="NCBI Taxonomy" id="64495"/>
    <lineage>
        <taxon>Eukaryota</taxon>
        <taxon>Fungi</taxon>
        <taxon>Fungi incertae sedis</taxon>
        <taxon>Mucoromycota</taxon>
        <taxon>Mucoromycotina</taxon>
        <taxon>Mucoromycetes</taxon>
        <taxon>Mucorales</taxon>
        <taxon>Mucorineae</taxon>
        <taxon>Rhizopodaceae</taxon>
        <taxon>Rhizopus</taxon>
    </lineage>
</organism>
<accession>A0A9P7CGB3</accession>
<dbReference type="Proteomes" id="UP000717996">
    <property type="component" value="Unassembled WGS sequence"/>
</dbReference>
<evidence type="ECO:0000313" key="2">
    <source>
        <dbReference type="EMBL" id="KAG1553044.1"/>
    </source>
</evidence>
<evidence type="ECO:0000256" key="1">
    <source>
        <dbReference type="SAM" id="MobiDB-lite"/>
    </source>
</evidence>